<dbReference type="InterPro" id="IPR001810">
    <property type="entry name" value="F-box_dom"/>
</dbReference>
<sequence>MPPAHAAAATVAAATSEGNHLVDVSTTTTIPAPSTHRTAWRPLQLILPLDPVRVSPNRPLQVTPPKLALSLNPWIQSMRFFTFESSRNTQQPFGSMRYLLDKIIRCVCPSGIFQSLGPAVSTSQHLACVTMIIFLLGGKVGKKFAGSLEQIIVVRRGNRQRADAGTDGVTREQPDRAASRSAACDYDEPRVSWSDLPTDILVILQRLELPQALVFAAVCTSWRSAAAIASVPCSSTPLLMSWAHLLEQREAHQVKVGSAMTCSFHHLLDAHKSYDVSFPHGCFVACCGASHGWLILVNELANLVLCNPFTSRAMPLPPITDFARVEGGCENTGFMMRSTWQHGSTRRRCCLAVHRDMDWVSFVRPGGSNWQVASTLDVNGKDRYADCVYHNGGILHCDSSGDSGEMDLEGPNGPTKEVIVSKMQYLPGLLTMHLVSTPWGDLLQVRAISRGQVKNGTRLQVREVHPDGSKKVSPKSKSTMALKEHVIFLGLNHSACLRTKNFSGLRPRCIYFSAPLMRSTCDLLYICHGWGGGRTYDMFPPLCT</sequence>
<evidence type="ECO:0008006" key="6">
    <source>
        <dbReference type="Google" id="ProtNLM"/>
    </source>
</evidence>
<evidence type="ECO:0000313" key="4">
    <source>
        <dbReference type="EnsemblPlants" id="OBART04G21730.1"/>
    </source>
</evidence>
<dbReference type="PANTHER" id="PTHR44259:SF77">
    <property type="entry name" value="OS04G0563401 PROTEIN"/>
    <property type="match status" value="1"/>
</dbReference>
<dbReference type="Pfam" id="PF03478">
    <property type="entry name" value="Beta-prop_KIB1-4"/>
    <property type="match status" value="1"/>
</dbReference>
<evidence type="ECO:0000259" key="3">
    <source>
        <dbReference type="Pfam" id="PF03478"/>
    </source>
</evidence>
<dbReference type="STRING" id="65489.A0A0D3FYY5"/>
<dbReference type="SUPFAM" id="SSF81383">
    <property type="entry name" value="F-box domain"/>
    <property type="match status" value="1"/>
</dbReference>
<dbReference type="EnsemblPlants" id="OBART04G21730.1">
    <property type="protein sequence ID" value="OBART04G21730.1"/>
    <property type="gene ID" value="OBART04G21730"/>
</dbReference>
<organism evidence="4">
    <name type="scientific">Oryza barthii</name>
    <dbReference type="NCBI Taxonomy" id="65489"/>
    <lineage>
        <taxon>Eukaryota</taxon>
        <taxon>Viridiplantae</taxon>
        <taxon>Streptophyta</taxon>
        <taxon>Embryophyta</taxon>
        <taxon>Tracheophyta</taxon>
        <taxon>Spermatophyta</taxon>
        <taxon>Magnoliopsida</taxon>
        <taxon>Liliopsida</taxon>
        <taxon>Poales</taxon>
        <taxon>Poaceae</taxon>
        <taxon>BOP clade</taxon>
        <taxon>Oryzoideae</taxon>
        <taxon>Oryzeae</taxon>
        <taxon>Oryzinae</taxon>
        <taxon>Oryza</taxon>
    </lineage>
</organism>
<reference evidence="4" key="2">
    <citation type="submission" date="2015-03" db="UniProtKB">
        <authorList>
            <consortium name="EnsemblPlants"/>
        </authorList>
    </citation>
    <scope>IDENTIFICATION</scope>
</reference>
<feature type="domain" description="F-box" evidence="2">
    <location>
        <begin position="193"/>
        <end position="226"/>
    </location>
</feature>
<dbReference type="InterPro" id="IPR050942">
    <property type="entry name" value="F-box_BR-signaling"/>
</dbReference>
<dbReference type="Pfam" id="PF00646">
    <property type="entry name" value="F-box"/>
    <property type="match status" value="1"/>
</dbReference>
<keyword evidence="5" id="KW-1185">Reference proteome</keyword>
<evidence type="ECO:0000256" key="1">
    <source>
        <dbReference type="SAM" id="MobiDB-lite"/>
    </source>
</evidence>
<dbReference type="AlphaFoldDB" id="A0A0D3FYY5"/>
<dbReference type="PANTHER" id="PTHR44259">
    <property type="entry name" value="OS07G0183000 PROTEIN-RELATED"/>
    <property type="match status" value="1"/>
</dbReference>
<dbReference type="Gene3D" id="1.20.1280.50">
    <property type="match status" value="1"/>
</dbReference>
<dbReference type="eggNOG" id="ENOG502RRNT">
    <property type="taxonomic scope" value="Eukaryota"/>
</dbReference>
<protein>
    <recommendedName>
        <fullName evidence="6">F-box domain-containing protein</fullName>
    </recommendedName>
</protein>
<name>A0A0D3FYY5_9ORYZ</name>
<feature type="region of interest" description="Disordered" evidence="1">
    <location>
        <begin position="162"/>
        <end position="181"/>
    </location>
</feature>
<dbReference type="Gramene" id="OBART04G21730.1">
    <property type="protein sequence ID" value="OBART04G21730.1"/>
    <property type="gene ID" value="OBART04G21730"/>
</dbReference>
<dbReference type="InterPro" id="IPR005174">
    <property type="entry name" value="KIB1-4_b-propeller"/>
</dbReference>
<evidence type="ECO:0000259" key="2">
    <source>
        <dbReference type="Pfam" id="PF00646"/>
    </source>
</evidence>
<feature type="compositionally biased region" description="Basic and acidic residues" evidence="1">
    <location>
        <begin position="162"/>
        <end position="178"/>
    </location>
</feature>
<dbReference type="Proteomes" id="UP000026960">
    <property type="component" value="Chromosome 4"/>
</dbReference>
<proteinExistence type="predicted"/>
<evidence type="ECO:0000313" key="5">
    <source>
        <dbReference type="Proteomes" id="UP000026960"/>
    </source>
</evidence>
<reference evidence="4" key="1">
    <citation type="journal article" date="2009" name="Rice">
        <title>De Novo Next Generation Sequencing of Plant Genomes.</title>
        <authorList>
            <person name="Rounsley S."/>
            <person name="Marri P.R."/>
            <person name="Yu Y."/>
            <person name="He R."/>
            <person name="Sisneros N."/>
            <person name="Goicoechea J.L."/>
            <person name="Lee S.J."/>
            <person name="Angelova A."/>
            <person name="Kudrna D."/>
            <person name="Luo M."/>
            <person name="Affourtit J."/>
            <person name="Desany B."/>
            <person name="Knight J."/>
            <person name="Niazi F."/>
            <person name="Egholm M."/>
            <person name="Wing R.A."/>
        </authorList>
    </citation>
    <scope>NUCLEOTIDE SEQUENCE [LARGE SCALE GENOMIC DNA]</scope>
    <source>
        <strain evidence="4">cv. IRGC 105608</strain>
    </source>
</reference>
<feature type="domain" description="KIB1-4 beta-propeller" evidence="3">
    <location>
        <begin position="271"/>
        <end position="513"/>
    </location>
</feature>
<accession>A0A0D3FYY5</accession>
<dbReference type="InterPro" id="IPR036047">
    <property type="entry name" value="F-box-like_dom_sf"/>
</dbReference>
<dbReference type="HOGENOM" id="CLU_500965_0_0_1"/>
<dbReference type="PaxDb" id="65489-OBART04G21730.1"/>